<comment type="caution">
    <text evidence="8">The sequence shown here is derived from an EMBL/GenBank/DDBJ whole genome shotgun (WGS) entry which is preliminary data.</text>
</comment>
<dbReference type="CDD" id="cd00298">
    <property type="entry name" value="ACD_sHsps_p23-like"/>
    <property type="match status" value="1"/>
</dbReference>
<evidence type="ECO:0000256" key="4">
    <source>
        <dbReference type="PROSITE-ProRule" id="PRU00285"/>
    </source>
</evidence>
<sequence length="332" mass="38054">MGLGLSCGRRRRAVVDEVDPVVEWKQAGADQDVVEILLPGFKKEQVRVQVDEDGVLRAAGERPAARGGGWVRFRKDFLLPETCDVDGVRAEFIEKLVITLPLVGAEASSPESEAALPFPLLPATPPPRPPVSPEVPPSPPTLESPPVASPPAASPQAPIYSEPSPSPRVHCRRRHSLLLGVPYHRHRLAFLHMLSHHVVAHHRRRRIAVQFHRHCLVLLLHTLCHRHRRRRIVDVVVNHRHLRLLLLNVRQHRHRLNVLHTLISRRRVLIHHHHHLFLLLVTPRTMTIGHRHVGLHLHLDIQSRRRHHHQVRHHHDEDPNHLALLQLTMSFQ</sequence>
<keyword evidence="2" id="KW-1003">Cell membrane</keyword>
<dbReference type="GO" id="GO:0006952">
    <property type="term" value="P:defense response"/>
    <property type="evidence" value="ECO:0007669"/>
    <property type="project" value="UniProtKB-KW"/>
</dbReference>
<evidence type="ECO:0000256" key="5">
    <source>
        <dbReference type="RuleBase" id="RU003616"/>
    </source>
</evidence>
<name>A0A5J9WLR8_9POAL</name>
<dbReference type="InterPro" id="IPR002068">
    <property type="entry name" value="A-crystallin/Hsp20_dom"/>
</dbReference>
<evidence type="ECO:0000256" key="3">
    <source>
        <dbReference type="ARBA" id="ARBA00022821"/>
    </source>
</evidence>
<evidence type="ECO:0000259" key="7">
    <source>
        <dbReference type="PROSITE" id="PS01031"/>
    </source>
</evidence>
<dbReference type="AlphaFoldDB" id="A0A5J9WLR8"/>
<dbReference type="Proteomes" id="UP000324897">
    <property type="component" value="Chromosome 6"/>
</dbReference>
<evidence type="ECO:0000256" key="1">
    <source>
        <dbReference type="ARBA" id="ARBA00004162"/>
    </source>
</evidence>
<feature type="domain" description="SHSP" evidence="7">
    <location>
        <begin position="12"/>
        <end position="119"/>
    </location>
</feature>
<protein>
    <recommendedName>
        <fullName evidence="7">SHSP domain-containing protein</fullName>
    </recommendedName>
</protein>
<dbReference type="PANTHER" id="PTHR43670:SF41">
    <property type="entry name" value="OS12G0624100 PROTEIN"/>
    <property type="match status" value="1"/>
</dbReference>
<evidence type="ECO:0000256" key="2">
    <source>
        <dbReference type="ARBA" id="ARBA00022475"/>
    </source>
</evidence>
<dbReference type="Gene3D" id="2.60.40.790">
    <property type="match status" value="1"/>
</dbReference>
<keyword evidence="3" id="KW-0611">Plant defense</keyword>
<accession>A0A5J9WLR8</accession>
<keyword evidence="9" id="KW-1185">Reference proteome</keyword>
<gene>
    <name evidence="8" type="ORF">EJB05_00199</name>
</gene>
<dbReference type="GO" id="GO:0034605">
    <property type="term" value="P:cellular response to heat"/>
    <property type="evidence" value="ECO:0007669"/>
    <property type="project" value="TreeGrafter"/>
</dbReference>
<evidence type="ECO:0000313" key="8">
    <source>
        <dbReference type="EMBL" id="TVU48915.1"/>
    </source>
</evidence>
<dbReference type="OrthoDB" id="1431247at2759"/>
<feature type="region of interest" description="Disordered" evidence="6">
    <location>
        <begin position="116"/>
        <end position="168"/>
    </location>
</feature>
<reference evidence="8 9" key="1">
    <citation type="journal article" date="2019" name="Sci. Rep.">
        <title>A high-quality genome of Eragrostis curvula grass provides insights into Poaceae evolution and supports new strategies to enhance forage quality.</title>
        <authorList>
            <person name="Carballo J."/>
            <person name="Santos B.A.C.M."/>
            <person name="Zappacosta D."/>
            <person name="Garbus I."/>
            <person name="Selva J.P."/>
            <person name="Gallo C.A."/>
            <person name="Diaz A."/>
            <person name="Albertini E."/>
            <person name="Caccamo M."/>
            <person name="Echenique V."/>
        </authorList>
    </citation>
    <scope>NUCLEOTIDE SEQUENCE [LARGE SCALE GENOMIC DNA]</scope>
    <source>
        <strain evidence="9">cv. Victoria</strain>
        <tissue evidence="8">Leaf</tissue>
    </source>
</reference>
<dbReference type="PANTHER" id="PTHR43670">
    <property type="entry name" value="HEAT SHOCK PROTEIN 26"/>
    <property type="match status" value="1"/>
</dbReference>
<dbReference type="PROSITE" id="PS01031">
    <property type="entry name" value="SHSP"/>
    <property type="match status" value="1"/>
</dbReference>
<feature type="non-terminal residue" evidence="8">
    <location>
        <position position="1"/>
    </location>
</feature>
<dbReference type="Pfam" id="PF00011">
    <property type="entry name" value="HSP20"/>
    <property type="match status" value="1"/>
</dbReference>
<evidence type="ECO:0000313" key="9">
    <source>
        <dbReference type="Proteomes" id="UP000324897"/>
    </source>
</evidence>
<dbReference type="EMBL" id="RWGY01000002">
    <property type="protein sequence ID" value="TVU48915.1"/>
    <property type="molecule type" value="Genomic_DNA"/>
</dbReference>
<dbReference type="Gramene" id="TVU48915">
    <property type="protein sequence ID" value="TVU48915"/>
    <property type="gene ID" value="EJB05_00199"/>
</dbReference>
<feature type="compositionally biased region" description="Pro residues" evidence="6">
    <location>
        <begin position="119"/>
        <end position="153"/>
    </location>
</feature>
<proteinExistence type="inferred from homology"/>
<evidence type="ECO:0000256" key="6">
    <source>
        <dbReference type="SAM" id="MobiDB-lite"/>
    </source>
</evidence>
<organism evidence="8 9">
    <name type="scientific">Eragrostis curvula</name>
    <name type="common">weeping love grass</name>
    <dbReference type="NCBI Taxonomy" id="38414"/>
    <lineage>
        <taxon>Eukaryota</taxon>
        <taxon>Viridiplantae</taxon>
        <taxon>Streptophyta</taxon>
        <taxon>Embryophyta</taxon>
        <taxon>Tracheophyta</taxon>
        <taxon>Spermatophyta</taxon>
        <taxon>Magnoliopsida</taxon>
        <taxon>Liliopsida</taxon>
        <taxon>Poales</taxon>
        <taxon>Poaceae</taxon>
        <taxon>PACMAD clade</taxon>
        <taxon>Chloridoideae</taxon>
        <taxon>Eragrostideae</taxon>
        <taxon>Eragrostidinae</taxon>
        <taxon>Eragrostis</taxon>
    </lineage>
</organism>
<comment type="similarity">
    <text evidence="4 5">Belongs to the small heat shock protein (HSP20) family.</text>
</comment>
<keyword evidence="2" id="KW-0472">Membrane</keyword>
<dbReference type="SUPFAM" id="SSF49764">
    <property type="entry name" value="HSP20-like chaperones"/>
    <property type="match status" value="1"/>
</dbReference>
<dbReference type="GO" id="GO:0005886">
    <property type="term" value="C:plasma membrane"/>
    <property type="evidence" value="ECO:0007669"/>
    <property type="project" value="UniProtKB-SubCell"/>
</dbReference>
<comment type="subcellular location">
    <subcellularLocation>
        <location evidence="1">Cell membrane</location>
        <topology evidence="1">Single-pass membrane protein</topology>
    </subcellularLocation>
</comment>
<dbReference type="InterPro" id="IPR008978">
    <property type="entry name" value="HSP20-like_chaperone"/>
</dbReference>